<dbReference type="GO" id="GO:0015171">
    <property type="term" value="F:amino acid transmembrane transporter activity"/>
    <property type="evidence" value="ECO:0007669"/>
    <property type="project" value="TreeGrafter"/>
</dbReference>
<gene>
    <name evidence="7" type="ORF">FGL95_17765</name>
</gene>
<evidence type="ECO:0000256" key="6">
    <source>
        <dbReference type="SAM" id="Phobius"/>
    </source>
</evidence>
<keyword evidence="4 6" id="KW-1133">Transmembrane helix</keyword>
<dbReference type="EMBL" id="VCQU01000006">
    <property type="protein sequence ID" value="NMN96887.1"/>
    <property type="molecule type" value="Genomic_DNA"/>
</dbReference>
<evidence type="ECO:0000256" key="4">
    <source>
        <dbReference type="ARBA" id="ARBA00022989"/>
    </source>
</evidence>
<evidence type="ECO:0000256" key="5">
    <source>
        <dbReference type="ARBA" id="ARBA00023136"/>
    </source>
</evidence>
<evidence type="ECO:0000256" key="2">
    <source>
        <dbReference type="ARBA" id="ARBA00022475"/>
    </source>
</evidence>
<feature type="transmembrane region" description="Helical" evidence="6">
    <location>
        <begin position="111"/>
        <end position="135"/>
    </location>
</feature>
<protein>
    <submittedName>
        <fullName evidence="7">LysE family translocator</fullName>
    </submittedName>
</protein>
<organism evidence="7 8">
    <name type="scientific">Antrihabitans stalactiti</name>
    <dbReference type="NCBI Taxonomy" id="2584121"/>
    <lineage>
        <taxon>Bacteria</taxon>
        <taxon>Bacillati</taxon>
        <taxon>Actinomycetota</taxon>
        <taxon>Actinomycetes</taxon>
        <taxon>Mycobacteriales</taxon>
        <taxon>Nocardiaceae</taxon>
        <taxon>Antrihabitans</taxon>
    </lineage>
</organism>
<name>A0A848KMB1_9NOCA</name>
<feature type="transmembrane region" description="Helical" evidence="6">
    <location>
        <begin position="147"/>
        <end position="169"/>
    </location>
</feature>
<dbReference type="PIRSF" id="PIRSF006324">
    <property type="entry name" value="LeuE"/>
    <property type="match status" value="1"/>
</dbReference>
<evidence type="ECO:0000256" key="3">
    <source>
        <dbReference type="ARBA" id="ARBA00022692"/>
    </source>
</evidence>
<reference evidence="7 8" key="2">
    <citation type="submission" date="2020-06" db="EMBL/GenBank/DDBJ databases">
        <title>Antribacter stalactiti gen. nov., sp. nov., a new member of the family Nacardiaceae isolated from a cave.</title>
        <authorList>
            <person name="Kim I.S."/>
        </authorList>
    </citation>
    <scope>NUCLEOTIDE SEQUENCE [LARGE SCALE GENOMIC DNA]</scope>
    <source>
        <strain evidence="7 8">YC2-7</strain>
    </source>
</reference>
<feature type="transmembrane region" description="Helical" evidence="6">
    <location>
        <begin position="181"/>
        <end position="204"/>
    </location>
</feature>
<keyword evidence="3 6" id="KW-0812">Transmembrane</keyword>
<comment type="caution">
    <text evidence="7">The sequence shown here is derived from an EMBL/GenBank/DDBJ whole genome shotgun (WGS) entry which is preliminary data.</text>
</comment>
<dbReference type="GO" id="GO:0005886">
    <property type="term" value="C:plasma membrane"/>
    <property type="evidence" value="ECO:0007669"/>
    <property type="project" value="UniProtKB-SubCell"/>
</dbReference>
<dbReference type="AlphaFoldDB" id="A0A848KMB1"/>
<dbReference type="PANTHER" id="PTHR30086:SF20">
    <property type="entry name" value="ARGININE EXPORTER PROTEIN ARGO-RELATED"/>
    <property type="match status" value="1"/>
</dbReference>
<dbReference type="PANTHER" id="PTHR30086">
    <property type="entry name" value="ARGININE EXPORTER PROTEIN ARGO"/>
    <property type="match status" value="1"/>
</dbReference>
<proteinExistence type="predicted"/>
<keyword evidence="2" id="KW-1003">Cell membrane</keyword>
<dbReference type="Pfam" id="PF01810">
    <property type="entry name" value="LysE"/>
    <property type="match status" value="1"/>
</dbReference>
<accession>A0A848KMB1</accession>
<dbReference type="Proteomes" id="UP000535543">
    <property type="component" value="Unassembled WGS sequence"/>
</dbReference>
<dbReference type="RefSeq" id="WP_169589291.1">
    <property type="nucleotide sequence ID" value="NZ_VCQU01000006.1"/>
</dbReference>
<evidence type="ECO:0000313" key="7">
    <source>
        <dbReference type="EMBL" id="NMN96887.1"/>
    </source>
</evidence>
<sequence>MNLTLLLSFVGLCLLLAVTPGPDSFLVLRYSVVGIRPGVAAAVGSALGGIIWAVVVAAGLAALLEQSATAYRALKLVGGIYLVYLGVRALLEHRKQTKATEAVEPVVASTRSAFIAGVLSCMFNPKVGLFYLAVLPQFLTEVTFVNTLSLGAIECLIAGMVMVALAFAASRAVVMLQRPKVTAWLGRISAGILAALGLGTIASVGSSA</sequence>
<comment type="subcellular location">
    <subcellularLocation>
        <location evidence="1">Cell membrane</location>
        <topology evidence="1">Multi-pass membrane protein</topology>
    </subcellularLocation>
</comment>
<reference evidence="7 8" key="1">
    <citation type="submission" date="2019-05" db="EMBL/GenBank/DDBJ databases">
        <authorList>
            <person name="Lee S.D."/>
        </authorList>
    </citation>
    <scope>NUCLEOTIDE SEQUENCE [LARGE SCALE GENOMIC DNA]</scope>
    <source>
        <strain evidence="7 8">YC2-7</strain>
    </source>
</reference>
<keyword evidence="8" id="KW-1185">Reference proteome</keyword>
<dbReference type="InterPro" id="IPR001123">
    <property type="entry name" value="LeuE-type"/>
</dbReference>
<evidence type="ECO:0000313" key="8">
    <source>
        <dbReference type="Proteomes" id="UP000535543"/>
    </source>
</evidence>
<feature type="transmembrane region" description="Helical" evidence="6">
    <location>
        <begin position="39"/>
        <end position="64"/>
    </location>
</feature>
<keyword evidence="5 6" id="KW-0472">Membrane</keyword>
<evidence type="ECO:0000256" key="1">
    <source>
        <dbReference type="ARBA" id="ARBA00004651"/>
    </source>
</evidence>